<dbReference type="OrthoDB" id="26523at2759"/>
<feature type="domain" description="Rhodanese" evidence="8">
    <location>
        <begin position="62"/>
        <end position="185"/>
    </location>
</feature>
<name>A0A9P6N640_9BASI</name>
<dbReference type="Proteomes" id="UP000886653">
    <property type="component" value="Unassembled WGS sequence"/>
</dbReference>
<dbReference type="GO" id="GO:0005737">
    <property type="term" value="C:cytoplasm"/>
    <property type="evidence" value="ECO:0007669"/>
    <property type="project" value="TreeGrafter"/>
</dbReference>
<dbReference type="SUPFAM" id="SSF52821">
    <property type="entry name" value="Rhodanese/Cell cycle control phosphatase"/>
    <property type="match status" value="1"/>
</dbReference>
<evidence type="ECO:0000256" key="5">
    <source>
        <dbReference type="ARBA" id="ARBA00022912"/>
    </source>
</evidence>
<evidence type="ECO:0000256" key="1">
    <source>
        <dbReference type="ARBA" id="ARBA00011065"/>
    </source>
</evidence>
<gene>
    <name evidence="9" type="ORF">CROQUDRAFT_54704</name>
</gene>
<dbReference type="InterPro" id="IPR000751">
    <property type="entry name" value="MPI_Phosphatase"/>
</dbReference>
<dbReference type="GO" id="GO:0004725">
    <property type="term" value="F:protein tyrosine phosphatase activity"/>
    <property type="evidence" value="ECO:0007669"/>
    <property type="project" value="UniProtKB-EC"/>
</dbReference>
<accession>A0A9P6N640</accession>
<dbReference type="AlphaFoldDB" id="A0A9P6N640"/>
<dbReference type="InterPro" id="IPR001763">
    <property type="entry name" value="Rhodanese-like_dom"/>
</dbReference>
<dbReference type="SMART" id="SM00450">
    <property type="entry name" value="RHOD"/>
    <property type="match status" value="1"/>
</dbReference>
<keyword evidence="6" id="KW-0131">Cell cycle</keyword>
<proteinExistence type="inferred from homology"/>
<sequence length="313" mass="35110">MGVVQPPSGLTLRPIIELSASKRHRKEGPDKLLPSFNVPQDGLKRINGQSLDDLLMGKYEKVISKVLVIDCRSQYEYEGGHIKGAVNVDSKSVVDQMFFGQDGVKMDLDETDDDGKVKKKKVEKKKVLVFHCEFSSVRGPATALYLRETDRRLHGTDSKDLMYSEVYVLEGGYKAYHVSSPEHCEGRHLPMPSEFNAGNPNFDINQFRLKERDGFIKKKTYSLFDANGKLMMPFIPHDNSSPSAGLVPVEQVEMLGQGLSSDGVEVPVDQTQPQAQVQVQAQPQSRPGNLDSRSHSFPSLQFDKIKDRNMKRD</sequence>
<keyword evidence="5" id="KW-0904">Protein phosphatase</keyword>
<dbReference type="PRINTS" id="PR00716">
    <property type="entry name" value="MPIPHPHTASE"/>
</dbReference>
<dbReference type="EC" id="3.1.3.48" evidence="2"/>
<keyword evidence="10" id="KW-1185">Reference proteome</keyword>
<evidence type="ECO:0000259" key="8">
    <source>
        <dbReference type="PROSITE" id="PS50206"/>
    </source>
</evidence>
<dbReference type="EMBL" id="MU167589">
    <property type="protein sequence ID" value="KAG0139452.1"/>
    <property type="molecule type" value="Genomic_DNA"/>
</dbReference>
<keyword evidence="4" id="KW-0378">Hydrolase</keyword>
<feature type="compositionally biased region" description="Low complexity" evidence="7">
    <location>
        <begin position="266"/>
        <end position="284"/>
    </location>
</feature>
<dbReference type="GO" id="GO:0000086">
    <property type="term" value="P:G2/M transition of mitotic cell cycle"/>
    <property type="evidence" value="ECO:0007669"/>
    <property type="project" value="TreeGrafter"/>
</dbReference>
<organism evidence="9 10">
    <name type="scientific">Cronartium quercuum f. sp. fusiforme G11</name>
    <dbReference type="NCBI Taxonomy" id="708437"/>
    <lineage>
        <taxon>Eukaryota</taxon>
        <taxon>Fungi</taxon>
        <taxon>Dikarya</taxon>
        <taxon>Basidiomycota</taxon>
        <taxon>Pucciniomycotina</taxon>
        <taxon>Pucciniomycetes</taxon>
        <taxon>Pucciniales</taxon>
        <taxon>Coleosporiaceae</taxon>
        <taxon>Cronartium</taxon>
    </lineage>
</organism>
<dbReference type="GO" id="GO:0051301">
    <property type="term" value="P:cell division"/>
    <property type="evidence" value="ECO:0007669"/>
    <property type="project" value="UniProtKB-KW"/>
</dbReference>
<dbReference type="PROSITE" id="PS50206">
    <property type="entry name" value="RHODANESE_3"/>
    <property type="match status" value="1"/>
</dbReference>
<evidence type="ECO:0000256" key="6">
    <source>
        <dbReference type="ARBA" id="ARBA00023306"/>
    </source>
</evidence>
<evidence type="ECO:0000256" key="7">
    <source>
        <dbReference type="SAM" id="MobiDB-lite"/>
    </source>
</evidence>
<feature type="compositionally biased region" description="Basic and acidic residues" evidence="7">
    <location>
        <begin position="303"/>
        <end position="313"/>
    </location>
</feature>
<protein>
    <recommendedName>
        <fullName evidence="2">protein-tyrosine-phosphatase</fullName>
        <ecNumber evidence="2">3.1.3.48</ecNumber>
    </recommendedName>
</protein>
<dbReference type="GO" id="GO:0110032">
    <property type="term" value="P:positive regulation of G2/MI transition of meiotic cell cycle"/>
    <property type="evidence" value="ECO:0007669"/>
    <property type="project" value="TreeGrafter"/>
</dbReference>
<feature type="region of interest" description="Disordered" evidence="7">
    <location>
        <begin position="261"/>
        <end position="313"/>
    </location>
</feature>
<dbReference type="GO" id="GO:0005634">
    <property type="term" value="C:nucleus"/>
    <property type="evidence" value="ECO:0007669"/>
    <property type="project" value="TreeGrafter"/>
</dbReference>
<comment type="similarity">
    <text evidence="1">Belongs to the MPI phosphatase family.</text>
</comment>
<dbReference type="InterPro" id="IPR036873">
    <property type="entry name" value="Rhodanese-like_dom_sf"/>
</dbReference>
<evidence type="ECO:0000313" key="9">
    <source>
        <dbReference type="EMBL" id="KAG0139452.1"/>
    </source>
</evidence>
<reference evidence="9" key="1">
    <citation type="submission" date="2013-11" db="EMBL/GenBank/DDBJ databases">
        <title>Genome sequence of the fusiform rust pathogen reveals effectors for host alternation and coevolution with pine.</title>
        <authorList>
            <consortium name="DOE Joint Genome Institute"/>
            <person name="Smith K."/>
            <person name="Pendleton A."/>
            <person name="Kubisiak T."/>
            <person name="Anderson C."/>
            <person name="Salamov A."/>
            <person name="Aerts A."/>
            <person name="Riley R."/>
            <person name="Clum A."/>
            <person name="Lindquist E."/>
            <person name="Ence D."/>
            <person name="Campbell M."/>
            <person name="Kronenberg Z."/>
            <person name="Feau N."/>
            <person name="Dhillon B."/>
            <person name="Hamelin R."/>
            <person name="Burleigh J."/>
            <person name="Smith J."/>
            <person name="Yandell M."/>
            <person name="Nelson C."/>
            <person name="Grigoriev I."/>
            <person name="Davis J."/>
        </authorList>
    </citation>
    <scope>NUCLEOTIDE SEQUENCE</scope>
    <source>
        <strain evidence="9">G11</strain>
    </source>
</reference>
<comment type="caution">
    <text evidence="9">The sequence shown here is derived from an EMBL/GenBank/DDBJ whole genome shotgun (WGS) entry which is preliminary data.</text>
</comment>
<dbReference type="PANTHER" id="PTHR10828">
    <property type="entry name" value="M-PHASE INDUCER PHOSPHATASE DUAL SPECIFICITY PHOSPHATASE CDC25"/>
    <property type="match status" value="1"/>
</dbReference>
<evidence type="ECO:0000256" key="4">
    <source>
        <dbReference type="ARBA" id="ARBA00022801"/>
    </source>
</evidence>
<evidence type="ECO:0000256" key="3">
    <source>
        <dbReference type="ARBA" id="ARBA00022618"/>
    </source>
</evidence>
<dbReference type="PANTHER" id="PTHR10828:SF17">
    <property type="entry name" value="PROTEIN-TYROSINE-PHOSPHATASE"/>
    <property type="match status" value="1"/>
</dbReference>
<evidence type="ECO:0000256" key="2">
    <source>
        <dbReference type="ARBA" id="ARBA00013064"/>
    </source>
</evidence>
<keyword evidence="3" id="KW-0132">Cell division</keyword>
<dbReference type="GO" id="GO:0010971">
    <property type="term" value="P:positive regulation of G2/M transition of mitotic cell cycle"/>
    <property type="evidence" value="ECO:0007669"/>
    <property type="project" value="TreeGrafter"/>
</dbReference>
<evidence type="ECO:0000313" key="10">
    <source>
        <dbReference type="Proteomes" id="UP000886653"/>
    </source>
</evidence>
<dbReference type="Gene3D" id="3.40.250.10">
    <property type="entry name" value="Rhodanese-like domain"/>
    <property type="match status" value="1"/>
</dbReference>
<dbReference type="Pfam" id="PF00581">
    <property type="entry name" value="Rhodanese"/>
    <property type="match status" value="1"/>
</dbReference>